<evidence type="ECO:0000256" key="7">
    <source>
        <dbReference type="ARBA" id="ARBA00022840"/>
    </source>
</evidence>
<dbReference type="InterPro" id="IPR036890">
    <property type="entry name" value="HATPase_C_sf"/>
</dbReference>
<evidence type="ECO:0000313" key="11">
    <source>
        <dbReference type="Proteomes" id="UP000045782"/>
    </source>
</evidence>
<dbReference type="GO" id="GO:0016020">
    <property type="term" value="C:membrane"/>
    <property type="evidence" value="ECO:0007669"/>
    <property type="project" value="InterPro"/>
</dbReference>
<dbReference type="AlphaFoldDB" id="A0A0U0ZMP0"/>
<keyword evidence="3" id="KW-0597">Phosphoprotein</keyword>
<evidence type="ECO:0000256" key="5">
    <source>
        <dbReference type="ARBA" id="ARBA00022741"/>
    </source>
</evidence>
<evidence type="ECO:0000256" key="2">
    <source>
        <dbReference type="ARBA" id="ARBA00012438"/>
    </source>
</evidence>
<dbReference type="GO" id="GO:0046983">
    <property type="term" value="F:protein dimerization activity"/>
    <property type="evidence" value="ECO:0007669"/>
    <property type="project" value="InterPro"/>
</dbReference>
<dbReference type="PANTHER" id="PTHR24421:SF10">
    <property type="entry name" value="NITRATE_NITRITE SENSOR PROTEIN NARQ"/>
    <property type="match status" value="1"/>
</dbReference>
<dbReference type="EC" id="2.7.13.3" evidence="2"/>
<dbReference type="EMBL" id="CSWP01000004">
    <property type="protein sequence ID" value="CPV52269.1"/>
    <property type="molecule type" value="Genomic_DNA"/>
</dbReference>
<keyword evidence="5" id="KW-0547">Nucleotide-binding</keyword>
<reference evidence="10 11" key="1">
    <citation type="submission" date="2015-03" db="EMBL/GenBank/DDBJ databases">
        <authorList>
            <person name="Murphy D."/>
        </authorList>
    </citation>
    <scope>NUCLEOTIDE SEQUENCE [LARGE SCALE GENOMIC DNA]</scope>
    <source>
        <strain evidence="10 11">PAP088</strain>
    </source>
</reference>
<dbReference type="PANTHER" id="PTHR24421">
    <property type="entry name" value="NITRATE/NITRITE SENSOR PROTEIN NARX-RELATED"/>
    <property type="match status" value="1"/>
</dbReference>
<gene>
    <name evidence="10" type="primary">degS_3</name>
    <name evidence="10" type="ORF">ERS075579_02367</name>
</gene>
<comment type="catalytic activity">
    <reaction evidence="1">
        <text>ATP + protein L-histidine = ADP + protein N-phospho-L-histidine.</text>
        <dbReference type="EC" id="2.7.13.3"/>
    </reaction>
</comment>
<evidence type="ECO:0000313" key="10">
    <source>
        <dbReference type="EMBL" id="CPV52269.1"/>
    </source>
</evidence>
<evidence type="ECO:0000256" key="3">
    <source>
        <dbReference type="ARBA" id="ARBA00022553"/>
    </source>
</evidence>
<keyword evidence="8" id="KW-0902">Two-component regulatory system</keyword>
<sequence length="424" mass="45496">MCIHAKDDVWRGDRLYAGPMDRFRETALRRRALVPYEFPWTVPVVMYGSTLLIVGCAVAQRGFTRPWVLSLAAGLALAPILIFIIAGRKLNTFWTVACGLSAVALFLTWPPNVVDAAPFLLMFTVGEVGAMASVRVGLAATSACAALLVVAEQLHHLGIFSLYMMFFVLCGWMMGHILQLQQRLILQERAQQARIQEQAASDERRRIAREIHDVIAHSLSVTMLHLTGARRALQEDHDVDDAVAGLVDAERLGRQAMSDIRGTVGLLSAGPGGVEPMRLTPEPGIADIPDLVADFTAAGMSVESHIYGSGEAVSAGVGLALYRVAQESLANIAKHSPGSSAAVLLDITGSAASLTVSNDLAAGLRPEVCSGGGLTGMRQRIEMLGGVFHAGRAEDGWTVSASVPLESNGTDCRSRRRKVLWRHG</sequence>
<dbReference type="Gene3D" id="1.20.5.1930">
    <property type="match status" value="1"/>
</dbReference>
<dbReference type="CDD" id="cd16917">
    <property type="entry name" value="HATPase_UhpB-NarQ-NarX-like"/>
    <property type="match status" value="1"/>
</dbReference>
<dbReference type="InterPro" id="IPR050482">
    <property type="entry name" value="Sensor_HK_TwoCompSys"/>
</dbReference>
<evidence type="ECO:0000256" key="8">
    <source>
        <dbReference type="ARBA" id="ARBA00023012"/>
    </source>
</evidence>
<feature type="domain" description="Signal transduction histidine kinase subgroup 3 dimerisation and phosphoacceptor" evidence="9">
    <location>
        <begin position="203"/>
        <end position="268"/>
    </location>
</feature>
<evidence type="ECO:0000256" key="4">
    <source>
        <dbReference type="ARBA" id="ARBA00022679"/>
    </source>
</evidence>
<dbReference type="InterPro" id="IPR011712">
    <property type="entry name" value="Sig_transdc_His_kin_sub3_dim/P"/>
</dbReference>
<accession>A0A0U0ZMP0</accession>
<dbReference type="SUPFAM" id="SSF55874">
    <property type="entry name" value="ATPase domain of HSP90 chaperone/DNA topoisomerase II/histidine kinase"/>
    <property type="match status" value="1"/>
</dbReference>
<organism evidence="10 11">
    <name type="scientific">Mycobacteroides abscessus</name>
    <dbReference type="NCBI Taxonomy" id="36809"/>
    <lineage>
        <taxon>Bacteria</taxon>
        <taxon>Bacillati</taxon>
        <taxon>Actinomycetota</taxon>
        <taxon>Actinomycetes</taxon>
        <taxon>Mycobacteriales</taxon>
        <taxon>Mycobacteriaceae</taxon>
        <taxon>Mycobacteroides</taxon>
    </lineage>
</organism>
<keyword evidence="6" id="KW-0418">Kinase</keyword>
<keyword evidence="7" id="KW-0067">ATP-binding</keyword>
<dbReference type="Proteomes" id="UP000045782">
    <property type="component" value="Unassembled WGS sequence"/>
</dbReference>
<evidence type="ECO:0000256" key="6">
    <source>
        <dbReference type="ARBA" id="ARBA00022777"/>
    </source>
</evidence>
<evidence type="ECO:0000259" key="9">
    <source>
        <dbReference type="Pfam" id="PF07730"/>
    </source>
</evidence>
<name>A0A0U0ZMP0_9MYCO</name>
<protein>
    <recommendedName>
        <fullName evidence="2">histidine kinase</fullName>
        <ecNumber evidence="2">2.7.13.3</ecNumber>
    </recommendedName>
</protein>
<keyword evidence="4" id="KW-0808">Transferase</keyword>
<dbReference type="Pfam" id="PF07730">
    <property type="entry name" value="HisKA_3"/>
    <property type="match status" value="1"/>
</dbReference>
<dbReference type="Gene3D" id="3.30.565.10">
    <property type="entry name" value="Histidine kinase-like ATPase, C-terminal domain"/>
    <property type="match status" value="1"/>
</dbReference>
<dbReference type="GO" id="GO:0005524">
    <property type="term" value="F:ATP binding"/>
    <property type="evidence" value="ECO:0007669"/>
    <property type="project" value="UniProtKB-KW"/>
</dbReference>
<evidence type="ECO:0000256" key="1">
    <source>
        <dbReference type="ARBA" id="ARBA00000085"/>
    </source>
</evidence>
<dbReference type="GO" id="GO:0000155">
    <property type="term" value="F:phosphorelay sensor kinase activity"/>
    <property type="evidence" value="ECO:0007669"/>
    <property type="project" value="InterPro"/>
</dbReference>
<proteinExistence type="predicted"/>